<dbReference type="InterPro" id="IPR051311">
    <property type="entry name" value="DedA_domain"/>
</dbReference>
<dbReference type="RefSeq" id="WP_021065320.1">
    <property type="nucleotide sequence ID" value="NZ_ATCL01000008.1"/>
</dbReference>
<feature type="transmembrane region" description="Helical" evidence="2">
    <location>
        <begin position="116"/>
        <end position="138"/>
    </location>
</feature>
<keyword evidence="2" id="KW-0812">Transmembrane</keyword>
<dbReference type="EMBL" id="ATCL01000008">
    <property type="protein sequence ID" value="ERG68504.1"/>
    <property type="molecule type" value="Genomic_DNA"/>
</dbReference>
<dbReference type="PANTHER" id="PTHR42709:SF9">
    <property type="entry name" value="ALKALINE PHOSPHATASE LIKE PROTEIN"/>
    <property type="match status" value="1"/>
</dbReference>
<dbReference type="AlphaFoldDB" id="U1M0H0"/>
<keyword evidence="2" id="KW-1133">Transmembrane helix</keyword>
<comment type="similarity">
    <text evidence="1">Belongs to the DedA family.</text>
</comment>
<comment type="caution">
    <text evidence="4">The sequence shown here is derived from an EMBL/GenBank/DDBJ whole genome shotgun (WGS) entry which is preliminary data.</text>
</comment>
<dbReference type="OrthoDB" id="9782291at2"/>
<reference evidence="4 5" key="1">
    <citation type="journal article" date="2013" name="Genome Announc.">
        <title>Draft Genome Sequence of Exiguobacterium pavilionensis Strain RW-2, with Wide Thermal, Salinity, and pH Tolerance, Isolated from Modern Freshwater Microbialites.</title>
        <authorList>
            <person name="White R.A.III."/>
            <person name="Grassa C.J."/>
            <person name="Suttle C.A."/>
        </authorList>
    </citation>
    <scope>NUCLEOTIDE SEQUENCE [LARGE SCALE GENOMIC DNA]</scope>
    <source>
        <strain evidence="4 5">RW-2</strain>
    </source>
</reference>
<dbReference type="eggNOG" id="COG0586">
    <property type="taxonomic scope" value="Bacteria"/>
</dbReference>
<name>U1M0H0_9BACL</name>
<evidence type="ECO:0000313" key="5">
    <source>
        <dbReference type="Proteomes" id="UP000016464"/>
    </source>
</evidence>
<gene>
    <name evidence="4" type="ORF">M467_14600</name>
</gene>
<evidence type="ECO:0000259" key="3">
    <source>
        <dbReference type="Pfam" id="PF09335"/>
    </source>
</evidence>
<dbReference type="GO" id="GO:0005886">
    <property type="term" value="C:plasma membrane"/>
    <property type="evidence" value="ECO:0007669"/>
    <property type="project" value="TreeGrafter"/>
</dbReference>
<feature type="domain" description="VTT" evidence="3">
    <location>
        <begin position="23"/>
        <end position="134"/>
    </location>
</feature>
<dbReference type="InterPro" id="IPR032816">
    <property type="entry name" value="VTT_dom"/>
</dbReference>
<evidence type="ECO:0000313" key="4">
    <source>
        <dbReference type="EMBL" id="ERG68504.1"/>
    </source>
</evidence>
<dbReference type="PANTHER" id="PTHR42709">
    <property type="entry name" value="ALKALINE PHOSPHATASE LIKE PROTEIN"/>
    <property type="match status" value="1"/>
</dbReference>
<keyword evidence="2" id="KW-0472">Membrane</keyword>
<dbReference type="Proteomes" id="UP000016464">
    <property type="component" value="Unassembled WGS sequence"/>
</dbReference>
<sequence length="154" mass="17721">MDILTQYVMLAIGIMFTPLSDDVLMITHLTVASSGWALFFTTWVVFTLAFSWFYLVGRGLHRVIPSSKRDSRYLNRAKALYETYGSRIVLISYFIPGLRHPLHYVAGFTSLRFRTYALYNAISAFLYTGAWFIVIRLAGQVPAFQQFQDWVLAL</sequence>
<dbReference type="PATRIC" id="fig|1345023.5.peg.162"/>
<organism evidence="4 5">
    <name type="scientific">Exiguobacterium chiriqhucha RW-2</name>
    <dbReference type="NCBI Taxonomy" id="1345023"/>
    <lineage>
        <taxon>Bacteria</taxon>
        <taxon>Bacillati</taxon>
        <taxon>Bacillota</taxon>
        <taxon>Bacilli</taxon>
        <taxon>Bacillales</taxon>
        <taxon>Bacillales Family XII. Incertae Sedis</taxon>
        <taxon>Exiguobacterium</taxon>
    </lineage>
</organism>
<keyword evidence="5" id="KW-1185">Reference proteome</keyword>
<proteinExistence type="inferred from homology"/>
<evidence type="ECO:0000256" key="2">
    <source>
        <dbReference type="SAM" id="Phobius"/>
    </source>
</evidence>
<feature type="transmembrane region" description="Helical" evidence="2">
    <location>
        <begin position="36"/>
        <end position="57"/>
    </location>
</feature>
<dbReference type="Pfam" id="PF09335">
    <property type="entry name" value="VTT_dom"/>
    <property type="match status" value="1"/>
</dbReference>
<feature type="transmembrane region" description="Helical" evidence="2">
    <location>
        <begin position="7"/>
        <end position="30"/>
    </location>
</feature>
<accession>U1M0H0</accession>
<protein>
    <recommendedName>
        <fullName evidence="3">VTT domain-containing protein</fullName>
    </recommendedName>
</protein>
<evidence type="ECO:0000256" key="1">
    <source>
        <dbReference type="ARBA" id="ARBA00010792"/>
    </source>
</evidence>